<evidence type="ECO:0000313" key="2">
    <source>
        <dbReference type="Proteomes" id="UP000828390"/>
    </source>
</evidence>
<dbReference type="Proteomes" id="UP000828390">
    <property type="component" value="Unassembled WGS sequence"/>
</dbReference>
<keyword evidence="2" id="KW-1185">Reference proteome</keyword>
<sequence length="69" mass="8014">MYFRLTRGLHNQLLHYMTYDSFEGVLVSPSPHDLSAVQASPTHKHVLYNFYASSLRIRETFANRLSKTV</sequence>
<dbReference type="EMBL" id="JAIWYP010000013">
    <property type="protein sequence ID" value="KAH3717820.1"/>
    <property type="molecule type" value="Genomic_DNA"/>
</dbReference>
<gene>
    <name evidence="1" type="ORF">DPMN_060616</name>
</gene>
<reference evidence="1" key="2">
    <citation type="submission" date="2020-11" db="EMBL/GenBank/DDBJ databases">
        <authorList>
            <person name="McCartney M.A."/>
            <person name="Auch B."/>
            <person name="Kono T."/>
            <person name="Mallez S."/>
            <person name="Becker A."/>
            <person name="Gohl D.M."/>
            <person name="Silverstein K.A.T."/>
            <person name="Koren S."/>
            <person name="Bechman K.B."/>
            <person name="Herman A."/>
            <person name="Abrahante J.E."/>
            <person name="Garbe J."/>
        </authorList>
    </citation>
    <scope>NUCLEOTIDE SEQUENCE</scope>
    <source>
        <strain evidence="1">Duluth1</strain>
        <tissue evidence="1">Whole animal</tissue>
    </source>
</reference>
<evidence type="ECO:0000313" key="1">
    <source>
        <dbReference type="EMBL" id="KAH3717820.1"/>
    </source>
</evidence>
<comment type="caution">
    <text evidence="1">The sequence shown here is derived from an EMBL/GenBank/DDBJ whole genome shotgun (WGS) entry which is preliminary data.</text>
</comment>
<reference evidence="1" key="1">
    <citation type="journal article" date="2019" name="bioRxiv">
        <title>The Genome of the Zebra Mussel, Dreissena polymorpha: A Resource for Invasive Species Research.</title>
        <authorList>
            <person name="McCartney M.A."/>
            <person name="Auch B."/>
            <person name="Kono T."/>
            <person name="Mallez S."/>
            <person name="Zhang Y."/>
            <person name="Obille A."/>
            <person name="Becker A."/>
            <person name="Abrahante J.E."/>
            <person name="Garbe J."/>
            <person name="Badalamenti J.P."/>
            <person name="Herman A."/>
            <person name="Mangelson H."/>
            <person name="Liachko I."/>
            <person name="Sullivan S."/>
            <person name="Sone E.D."/>
            <person name="Koren S."/>
            <person name="Silverstein K.A.T."/>
            <person name="Beckman K.B."/>
            <person name="Gohl D.M."/>
        </authorList>
    </citation>
    <scope>NUCLEOTIDE SEQUENCE</scope>
    <source>
        <strain evidence="1">Duluth1</strain>
        <tissue evidence="1">Whole animal</tissue>
    </source>
</reference>
<name>A0A9D4C5X8_DREPO</name>
<dbReference type="AlphaFoldDB" id="A0A9D4C5X8"/>
<accession>A0A9D4C5X8</accession>
<organism evidence="1 2">
    <name type="scientific">Dreissena polymorpha</name>
    <name type="common">Zebra mussel</name>
    <name type="synonym">Mytilus polymorpha</name>
    <dbReference type="NCBI Taxonomy" id="45954"/>
    <lineage>
        <taxon>Eukaryota</taxon>
        <taxon>Metazoa</taxon>
        <taxon>Spiralia</taxon>
        <taxon>Lophotrochozoa</taxon>
        <taxon>Mollusca</taxon>
        <taxon>Bivalvia</taxon>
        <taxon>Autobranchia</taxon>
        <taxon>Heteroconchia</taxon>
        <taxon>Euheterodonta</taxon>
        <taxon>Imparidentia</taxon>
        <taxon>Neoheterodontei</taxon>
        <taxon>Myida</taxon>
        <taxon>Dreissenoidea</taxon>
        <taxon>Dreissenidae</taxon>
        <taxon>Dreissena</taxon>
    </lineage>
</organism>
<protein>
    <submittedName>
        <fullName evidence="1">Uncharacterized protein</fullName>
    </submittedName>
</protein>
<proteinExistence type="predicted"/>